<feature type="transmembrane region" description="Helical" evidence="2">
    <location>
        <begin position="97"/>
        <end position="120"/>
    </location>
</feature>
<proteinExistence type="predicted"/>
<name>A0ABW0BK35_9ACTN</name>
<evidence type="ECO:0000256" key="1">
    <source>
        <dbReference type="SAM" id="MobiDB-lite"/>
    </source>
</evidence>
<keyword evidence="2" id="KW-0472">Membrane</keyword>
<sequence>MADDDHDEPSLELPSFGLGRRRARKDRFVEPDPLTAPLEEVEAHVEEEPAPVPATRPLFVEETAEAAPAAPAAAPAPAPAPVRGARRQARPSRTPRSAGGVVAVLATGLLVGALTVGLTWLGQRGCEAVRGTSSCGAPGLLLLLAILTAMVLLGAGALRLARVPDPGSTGFLAVGLLTVFALLFLVGSLFEWWVVIAVPLLSGLTFVLSHRVTTSFAGEDADA</sequence>
<organism evidence="3 4">
    <name type="scientific">Nocardioides taihuensis</name>
    <dbReference type="NCBI Taxonomy" id="1835606"/>
    <lineage>
        <taxon>Bacteria</taxon>
        <taxon>Bacillati</taxon>
        <taxon>Actinomycetota</taxon>
        <taxon>Actinomycetes</taxon>
        <taxon>Propionibacteriales</taxon>
        <taxon>Nocardioidaceae</taxon>
        <taxon>Nocardioides</taxon>
    </lineage>
</organism>
<evidence type="ECO:0000256" key="2">
    <source>
        <dbReference type="SAM" id="Phobius"/>
    </source>
</evidence>
<dbReference type="RefSeq" id="WP_378590753.1">
    <property type="nucleotide sequence ID" value="NZ_JBHSKD010000012.1"/>
</dbReference>
<keyword evidence="2" id="KW-1133">Transmembrane helix</keyword>
<dbReference type="EMBL" id="JBHSKD010000012">
    <property type="protein sequence ID" value="MFC5177601.1"/>
    <property type="molecule type" value="Genomic_DNA"/>
</dbReference>
<evidence type="ECO:0000313" key="4">
    <source>
        <dbReference type="Proteomes" id="UP001596087"/>
    </source>
</evidence>
<dbReference type="Proteomes" id="UP001596087">
    <property type="component" value="Unassembled WGS sequence"/>
</dbReference>
<accession>A0ABW0BK35</accession>
<evidence type="ECO:0000313" key="3">
    <source>
        <dbReference type="EMBL" id="MFC5177601.1"/>
    </source>
</evidence>
<keyword evidence="2" id="KW-0812">Transmembrane</keyword>
<evidence type="ECO:0008006" key="5">
    <source>
        <dbReference type="Google" id="ProtNLM"/>
    </source>
</evidence>
<gene>
    <name evidence="3" type="ORF">ACFPGP_13030</name>
</gene>
<feature type="region of interest" description="Disordered" evidence="1">
    <location>
        <begin position="1"/>
        <end position="95"/>
    </location>
</feature>
<feature type="transmembrane region" description="Helical" evidence="2">
    <location>
        <begin position="168"/>
        <end position="186"/>
    </location>
</feature>
<keyword evidence="4" id="KW-1185">Reference proteome</keyword>
<comment type="caution">
    <text evidence="3">The sequence shown here is derived from an EMBL/GenBank/DDBJ whole genome shotgun (WGS) entry which is preliminary data.</text>
</comment>
<feature type="transmembrane region" description="Helical" evidence="2">
    <location>
        <begin position="140"/>
        <end position="161"/>
    </location>
</feature>
<reference evidence="4" key="1">
    <citation type="journal article" date="2019" name="Int. J. Syst. Evol. Microbiol.">
        <title>The Global Catalogue of Microorganisms (GCM) 10K type strain sequencing project: providing services to taxonomists for standard genome sequencing and annotation.</title>
        <authorList>
            <consortium name="The Broad Institute Genomics Platform"/>
            <consortium name="The Broad Institute Genome Sequencing Center for Infectious Disease"/>
            <person name="Wu L."/>
            <person name="Ma J."/>
        </authorList>
    </citation>
    <scope>NUCLEOTIDE SEQUENCE [LARGE SCALE GENOMIC DNA]</scope>
    <source>
        <strain evidence="4">DFY41</strain>
    </source>
</reference>
<protein>
    <recommendedName>
        <fullName evidence="5">Integral membrane protein</fullName>
    </recommendedName>
</protein>